<dbReference type="Gene3D" id="3.40.50.12390">
    <property type="match status" value="2"/>
</dbReference>
<feature type="domain" description="Xrn1 helical" evidence="6">
    <location>
        <begin position="449"/>
        <end position="615"/>
    </location>
</feature>
<dbReference type="CDD" id="cd18673">
    <property type="entry name" value="PIN_XRN1-2-like"/>
    <property type="match status" value="1"/>
</dbReference>
<feature type="domain" description="Xrn1 N-terminal" evidence="5">
    <location>
        <begin position="1"/>
        <end position="209"/>
    </location>
</feature>
<dbReference type="Gene3D" id="1.25.40.1050">
    <property type="match status" value="1"/>
</dbReference>
<dbReference type="InterPro" id="IPR004859">
    <property type="entry name" value="Xrn1_N"/>
</dbReference>
<evidence type="ECO:0000256" key="3">
    <source>
        <dbReference type="ARBA" id="ARBA00022839"/>
    </source>
</evidence>
<dbReference type="InterPro" id="IPR041412">
    <property type="entry name" value="Xrn1_helical"/>
</dbReference>
<evidence type="ECO:0000256" key="2">
    <source>
        <dbReference type="ARBA" id="ARBA00022801"/>
    </source>
</evidence>
<dbReference type="VEuPathDB" id="MicrosporidiaDB:NEDG_00788"/>
<reference evidence="7 8" key="1">
    <citation type="submission" date="2016-02" db="EMBL/GenBank/DDBJ databases">
        <title>Discovery of a natural microsporidian pathogen with a broad tissue tropism in Caenorhabditis elegans.</title>
        <authorList>
            <person name="Luallen R.J."/>
            <person name="Reinke A.W."/>
            <person name="Tong L."/>
            <person name="Botts M.R."/>
            <person name="Felix M.-A."/>
            <person name="Troemel E.R."/>
        </authorList>
    </citation>
    <scope>NUCLEOTIDE SEQUENCE [LARGE SCALE GENOMIC DNA]</scope>
    <source>
        <strain evidence="7 8">JUm2807</strain>
    </source>
</reference>
<keyword evidence="2" id="KW-0378">Hydrolase</keyword>
<dbReference type="GO" id="GO:0000956">
    <property type="term" value="P:nuclear-transcribed mRNA catabolic process"/>
    <property type="evidence" value="ECO:0007669"/>
    <property type="project" value="TreeGrafter"/>
</dbReference>
<dbReference type="GeneID" id="93647138"/>
<name>A0A177ECI0_9MICR</name>
<comment type="caution">
    <text evidence="7">The sequence shown here is derived from an EMBL/GenBank/DDBJ whole genome shotgun (WGS) entry which is preliminary data.</text>
</comment>
<dbReference type="AlphaFoldDB" id="A0A177ECI0"/>
<dbReference type="GO" id="GO:0003723">
    <property type="term" value="F:RNA binding"/>
    <property type="evidence" value="ECO:0007669"/>
    <property type="project" value="TreeGrafter"/>
</dbReference>
<keyword evidence="8" id="KW-1185">Reference proteome</keyword>
<keyword evidence="1" id="KW-0540">Nuclease</keyword>
<protein>
    <submittedName>
        <fullName evidence="7">5'-3' exoribonuclease 1</fullName>
    </submittedName>
</protein>
<dbReference type="PANTHER" id="PTHR12341:SF7">
    <property type="entry name" value="5'-3' EXORIBONUCLEASE 1"/>
    <property type="match status" value="1"/>
</dbReference>
<dbReference type="Pfam" id="PF03159">
    <property type="entry name" value="XRN_N"/>
    <property type="match status" value="1"/>
</dbReference>
<accession>A0A177ECI0</accession>
<organism evidence="7 8">
    <name type="scientific">Nematocida displodere</name>
    <dbReference type="NCBI Taxonomy" id="1805483"/>
    <lineage>
        <taxon>Eukaryota</taxon>
        <taxon>Fungi</taxon>
        <taxon>Fungi incertae sedis</taxon>
        <taxon>Microsporidia</taxon>
        <taxon>Nematocida</taxon>
    </lineage>
</organism>
<proteinExistence type="inferred from homology"/>
<dbReference type="PANTHER" id="PTHR12341">
    <property type="entry name" value="5'-&gt;3' EXORIBONUCLEASE"/>
    <property type="match status" value="1"/>
</dbReference>
<dbReference type="InterPro" id="IPR027073">
    <property type="entry name" value="5_3_exoribonuclease"/>
</dbReference>
<dbReference type="OrthoDB" id="372487at2759"/>
<sequence>MGIPRFFKLLAERYPLALEIAGSKASMKYDNLYIDMNGIIHMRTHDNGKTEAGTTWLKMSQNICEYIETVFDVVKPTELLFLSVDGVVCRMKMNQQRSRRFFKTKEHPEGEGFDPNCISPGTEFMEYLQEKIVAFIDRKKREDLLWKKITVVFSGHRIPGEGEHKVVAYIRDTYHESKKKRHCIHGLDADLILLTLLTSMPQFSILREEMTQKNERTGRFHFFHSHIAREYLSLEMGIKQKDKGLNPVVDDLVLVMILFGNDFLPSAFSLLDSFDDILVLYGAYHRRVKKNLHRRGRIDWAVLSGFLEEVAAYEKTLGMCKALGLQPPEKFASYKNLEAKLLEKDKKGWISLANILLKKQSQTLFPTFITKDVLSDLRLSTKLTNTVVLNVLKLNGCPTERADSEVKRLLKQIEKIPLIEDMSPEAAHDLMWSVIREARYAQKDVSRDNTNNYLLGIHWICRYYFEECPSWTWYYPEHYSVFITDVSASLFQLLSKNPNKTDSELTNTLAHGRSYTKDGPLSPFTQLLGILPLPNKDLLPAPLQEVFTALPEYYPTTFAVDKDGKKAAWESLCLVPFVSIPRIQAEVDKRISRVSETDLARNRLDTLRVWAKNEEEMRSISLEFSPISEIHQVITAQSKHAALSYIPSLFAKRVFGKMSKIARPKFGGERKRMVVSVKPCVGLSAVIDNWNKNPRDKGPKWLYSGTHTYAGFPYLVPCRVRSIHHPKARFQVKKTGITEEAVEEAVHLQGLRGFEKVARDLFKDHGIFIQERESFAICEVNGEEVICALETLVCSHYINHSVSH</sequence>
<dbReference type="Pfam" id="PF17846">
    <property type="entry name" value="XRN_M"/>
    <property type="match status" value="1"/>
</dbReference>
<evidence type="ECO:0000256" key="4">
    <source>
        <dbReference type="ARBA" id="ARBA00038299"/>
    </source>
</evidence>
<dbReference type="Proteomes" id="UP000185944">
    <property type="component" value="Unassembled WGS sequence"/>
</dbReference>
<evidence type="ECO:0000313" key="8">
    <source>
        <dbReference type="Proteomes" id="UP000185944"/>
    </source>
</evidence>
<evidence type="ECO:0000256" key="1">
    <source>
        <dbReference type="ARBA" id="ARBA00022722"/>
    </source>
</evidence>
<dbReference type="STRING" id="1805483.A0A177ECI0"/>
<dbReference type="RefSeq" id="XP_067544303.1">
    <property type="nucleotide sequence ID" value="XM_067688206.1"/>
</dbReference>
<evidence type="ECO:0000259" key="5">
    <source>
        <dbReference type="Pfam" id="PF03159"/>
    </source>
</evidence>
<evidence type="ECO:0000313" key="7">
    <source>
        <dbReference type="EMBL" id="OAG29655.1"/>
    </source>
</evidence>
<dbReference type="GO" id="GO:0004534">
    <property type="term" value="F:5'-3' RNA exonuclease activity"/>
    <property type="evidence" value="ECO:0007669"/>
    <property type="project" value="TreeGrafter"/>
</dbReference>
<comment type="similarity">
    <text evidence="4">Belongs to the 5'-3' exonuclease family.</text>
</comment>
<keyword evidence="3" id="KW-0269">Exonuclease</keyword>
<gene>
    <name evidence="7" type="ORF">NEDG_00788</name>
</gene>
<dbReference type="EMBL" id="LTDL01000040">
    <property type="protein sequence ID" value="OAG29655.1"/>
    <property type="molecule type" value="Genomic_DNA"/>
</dbReference>
<dbReference type="GO" id="GO:0005634">
    <property type="term" value="C:nucleus"/>
    <property type="evidence" value="ECO:0007669"/>
    <property type="project" value="TreeGrafter"/>
</dbReference>
<evidence type="ECO:0000259" key="6">
    <source>
        <dbReference type="Pfam" id="PF17846"/>
    </source>
</evidence>